<protein>
    <submittedName>
        <fullName evidence="3">Uncharacterized protein</fullName>
    </submittedName>
</protein>
<proteinExistence type="predicted"/>
<organism evidence="2 3">
    <name type="scientific">Spinacia oleracea</name>
    <name type="common">Spinach</name>
    <dbReference type="NCBI Taxonomy" id="3562"/>
    <lineage>
        <taxon>Eukaryota</taxon>
        <taxon>Viridiplantae</taxon>
        <taxon>Streptophyta</taxon>
        <taxon>Embryophyta</taxon>
        <taxon>Tracheophyta</taxon>
        <taxon>Spermatophyta</taxon>
        <taxon>Magnoliopsida</taxon>
        <taxon>eudicotyledons</taxon>
        <taxon>Gunneridae</taxon>
        <taxon>Pentapetalae</taxon>
        <taxon>Caryophyllales</taxon>
        <taxon>Chenopodiaceae</taxon>
        <taxon>Chenopodioideae</taxon>
        <taxon>Anserineae</taxon>
        <taxon>Spinacia</taxon>
    </lineage>
</organism>
<keyword evidence="1" id="KW-0812">Transmembrane</keyword>
<accession>A0A9R0INS9</accession>
<dbReference type="Proteomes" id="UP000813463">
    <property type="component" value="Chromosome 4"/>
</dbReference>
<dbReference type="GeneID" id="110792208"/>
<name>A0A9R0INS9_SPIOL</name>
<keyword evidence="1" id="KW-1133">Transmembrane helix</keyword>
<dbReference type="AlphaFoldDB" id="A0A9R0INS9"/>
<evidence type="ECO:0000256" key="1">
    <source>
        <dbReference type="SAM" id="Phobius"/>
    </source>
</evidence>
<evidence type="ECO:0000313" key="3">
    <source>
        <dbReference type="RefSeq" id="XP_021852711.1"/>
    </source>
</evidence>
<feature type="transmembrane region" description="Helical" evidence="1">
    <location>
        <begin position="235"/>
        <end position="254"/>
    </location>
</feature>
<evidence type="ECO:0000313" key="2">
    <source>
        <dbReference type="Proteomes" id="UP000813463"/>
    </source>
</evidence>
<gene>
    <name evidence="3" type="primary">LOC110792208</name>
</gene>
<keyword evidence="2" id="KW-1185">Reference proteome</keyword>
<dbReference type="KEGG" id="soe:110792208"/>
<reference evidence="2" key="1">
    <citation type="journal article" date="2021" name="Nat. Commun.">
        <title>Genomic analyses provide insights into spinach domestication and the genetic basis of agronomic traits.</title>
        <authorList>
            <person name="Cai X."/>
            <person name="Sun X."/>
            <person name="Xu C."/>
            <person name="Sun H."/>
            <person name="Wang X."/>
            <person name="Ge C."/>
            <person name="Zhang Z."/>
            <person name="Wang Q."/>
            <person name="Fei Z."/>
            <person name="Jiao C."/>
            <person name="Wang Q."/>
        </authorList>
    </citation>
    <scope>NUCLEOTIDE SEQUENCE [LARGE SCALE GENOMIC DNA]</scope>
    <source>
        <strain evidence="2">cv. Varoflay</strain>
    </source>
</reference>
<feature type="transmembrane region" description="Helical" evidence="1">
    <location>
        <begin position="130"/>
        <end position="147"/>
    </location>
</feature>
<dbReference type="RefSeq" id="XP_021852711.1">
    <property type="nucleotide sequence ID" value="XM_021997019.2"/>
</dbReference>
<keyword evidence="1" id="KW-0472">Membrane</keyword>
<sequence length="295" mass="33117">MKASVDQNSAGILSVWHCIFTVSGNKDAEEGLKEEKKQEMIEMYGHMKHLRLAIHGIENPDLIGIPEIAKPFNSIFSGMTKENLIQDQINSFMREVANMRQVMKDIKNCSSSSLYGSVGGLKLNDNTPKYIISFLILWYWLAVWSSSDKPENHGAKDEFIEVIEMNKETLGFFLVGVGTPKINPKEQQELLQTLLYKLLQMLKSDHQFWTEFIDQFLNKMIPKPEAPKTSMNLHIFWGALVAGIVAGVVSPFLVDGIKEAVKYSSDHIEDLGNAMTEAMRYVGEGALAGVSPYPN</sequence>
<reference evidence="3" key="2">
    <citation type="submission" date="2025-08" db="UniProtKB">
        <authorList>
            <consortium name="RefSeq"/>
        </authorList>
    </citation>
    <scope>IDENTIFICATION</scope>
    <source>
        <tissue evidence="3">Leaf</tissue>
    </source>
</reference>